<comment type="caution">
    <text evidence="3">The sequence shown here is derived from an EMBL/GenBank/DDBJ whole genome shotgun (WGS) entry which is preliminary data.</text>
</comment>
<evidence type="ECO:0000256" key="1">
    <source>
        <dbReference type="SAM" id="MobiDB-lite"/>
    </source>
</evidence>
<organism evidence="3 4">
    <name type="scientific">Actinokineospora soli</name>
    <dbReference type="NCBI Taxonomy" id="1048753"/>
    <lineage>
        <taxon>Bacteria</taxon>
        <taxon>Bacillati</taxon>
        <taxon>Actinomycetota</taxon>
        <taxon>Actinomycetes</taxon>
        <taxon>Pseudonocardiales</taxon>
        <taxon>Pseudonocardiaceae</taxon>
        <taxon>Actinokineospora</taxon>
    </lineage>
</organism>
<evidence type="ECO:0000256" key="2">
    <source>
        <dbReference type="SAM" id="Phobius"/>
    </source>
</evidence>
<keyword evidence="2" id="KW-0472">Membrane</keyword>
<keyword evidence="2" id="KW-1133">Transmembrane helix</keyword>
<feature type="transmembrane region" description="Helical" evidence="2">
    <location>
        <begin position="57"/>
        <end position="79"/>
    </location>
</feature>
<keyword evidence="4" id="KW-1185">Reference proteome</keyword>
<proteinExistence type="predicted"/>
<evidence type="ECO:0000313" key="4">
    <source>
        <dbReference type="Proteomes" id="UP001596512"/>
    </source>
</evidence>
<feature type="region of interest" description="Disordered" evidence="1">
    <location>
        <begin position="1"/>
        <end position="33"/>
    </location>
</feature>
<gene>
    <name evidence="3" type="ORF">ACFQV2_02770</name>
</gene>
<protein>
    <submittedName>
        <fullName evidence="3">Uncharacterized protein</fullName>
    </submittedName>
</protein>
<feature type="compositionally biased region" description="Basic residues" evidence="1">
    <location>
        <begin position="101"/>
        <end position="114"/>
    </location>
</feature>
<evidence type="ECO:0000313" key="3">
    <source>
        <dbReference type="EMBL" id="MFC7612720.1"/>
    </source>
</evidence>
<feature type="compositionally biased region" description="Basic and acidic residues" evidence="1">
    <location>
        <begin position="14"/>
        <end position="24"/>
    </location>
</feature>
<dbReference type="EMBL" id="JBHTEY010000004">
    <property type="protein sequence ID" value="MFC7612720.1"/>
    <property type="molecule type" value="Genomic_DNA"/>
</dbReference>
<sequence>MTEPTTTAAMPSRADQRSTPRDPEPVDVVTGRHPHGLLGHIVDDEDRTRRAVRLVRCALPAVLLTLVVLITGAVVLVAVSPPRGRGERHRHRRGAAVAVRVRSRGAARPRTTRK</sequence>
<feature type="region of interest" description="Disordered" evidence="1">
    <location>
        <begin position="82"/>
        <end position="114"/>
    </location>
</feature>
<dbReference type="Proteomes" id="UP001596512">
    <property type="component" value="Unassembled WGS sequence"/>
</dbReference>
<name>A0ABW2TG70_9PSEU</name>
<reference evidence="4" key="1">
    <citation type="journal article" date="2019" name="Int. J. Syst. Evol. Microbiol.">
        <title>The Global Catalogue of Microorganisms (GCM) 10K type strain sequencing project: providing services to taxonomists for standard genome sequencing and annotation.</title>
        <authorList>
            <consortium name="The Broad Institute Genomics Platform"/>
            <consortium name="The Broad Institute Genome Sequencing Center for Infectious Disease"/>
            <person name="Wu L."/>
            <person name="Ma J."/>
        </authorList>
    </citation>
    <scope>NUCLEOTIDE SEQUENCE [LARGE SCALE GENOMIC DNA]</scope>
    <source>
        <strain evidence="4">JCM 17695</strain>
    </source>
</reference>
<accession>A0ABW2TG70</accession>
<keyword evidence="2" id="KW-0812">Transmembrane</keyword>